<sequence>MKYLPVGTHGIYHETEDRVPVRRACRDRLQHWHLPHALTRFDTALGSTTVLTAGTHTGRPPVVLLPGAGLNASTTLAAIAALGENHRVLVPDLPGEPGLSSSRRPHRHWHHLYGQWLDEVLPQLSTDPVIVVGHALGAAIALAATPGDRVAGLVLVNPAGIAAIRRTWQLTRIRAQWMYSPTLDHSEQLLSYLLAPRFIPDVGLVCWYAMIAEHCFPGRLPRPLPARTVGRWAERVPVIVATGEHDRLVGPDRLRGRVRSLLGVDVQILPGCGHLVLREAPESVADLTSSIPPSEKDTV</sequence>
<dbReference type="Proteomes" id="UP000245711">
    <property type="component" value="Chromosome"/>
</dbReference>
<name>A0A2S2C4U0_9NOCA</name>
<dbReference type="GO" id="GO:0016787">
    <property type="term" value="F:hydrolase activity"/>
    <property type="evidence" value="ECO:0007669"/>
    <property type="project" value="UniProtKB-KW"/>
</dbReference>
<evidence type="ECO:0000313" key="3">
    <source>
        <dbReference type="Proteomes" id="UP000245711"/>
    </source>
</evidence>
<dbReference type="InterPro" id="IPR000073">
    <property type="entry name" value="AB_hydrolase_1"/>
</dbReference>
<dbReference type="PANTHER" id="PTHR43798:SF33">
    <property type="entry name" value="HYDROLASE, PUTATIVE (AFU_ORTHOLOGUE AFUA_2G14860)-RELATED"/>
    <property type="match status" value="1"/>
</dbReference>
<feature type="domain" description="AB hydrolase-1" evidence="1">
    <location>
        <begin position="62"/>
        <end position="286"/>
    </location>
</feature>
<protein>
    <submittedName>
        <fullName evidence="2">Alpha/beta hydrolase</fullName>
    </submittedName>
</protein>
<dbReference type="RefSeq" id="WP_109335442.1">
    <property type="nucleotide sequence ID" value="NZ_CP021354.1"/>
</dbReference>
<dbReference type="InterPro" id="IPR050266">
    <property type="entry name" value="AB_hydrolase_sf"/>
</dbReference>
<evidence type="ECO:0000259" key="1">
    <source>
        <dbReference type="Pfam" id="PF12697"/>
    </source>
</evidence>
<organism evidence="2 3">
    <name type="scientific">Rhodococcus oxybenzonivorans</name>
    <dbReference type="NCBI Taxonomy" id="1990687"/>
    <lineage>
        <taxon>Bacteria</taxon>
        <taxon>Bacillati</taxon>
        <taxon>Actinomycetota</taxon>
        <taxon>Actinomycetes</taxon>
        <taxon>Mycobacteriales</taxon>
        <taxon>Nocardiaceae</taxon>
        <taxon>Rhodococcus</taxon>
    </lineage>
</organism>
<dbReference type="InterPro" id="IPR029058">
    <property type="entry name" value="AB_hydrolase_fold"/>
</dbReference>
<dbReference type="GO" id="GO:0016020">
    <property type="term" value="C:membrane"/>
    <property type="evidence" value="ECO:0007669"/>
    <property type="project" value="TreeGrafter"/>
</dbReference>
<evidence type="ECO:0000313" key="2">
    <source>
        <dbReference type="EMBL" id="AWK75906.1"/>
    </source>
</evidence>
<dbReference type="PRINTS" id="PR00111">
    <property type="entry name" value="ABHYDROLASE"/>
</dbReference>
<dbReference type="Pfam" id="PF12697">
    <property type="entry name" value="Abhydrolase_6"/>
    <property type="match status" value="1"/>
</dbReference>
<dbReference type="Gene3D" id="3.40.50.1820">
    <property type="entry name" value="alpha/beta hydrolase"/>
    <property type="match status" value="1"/>
</dbReference>
<dbReference type="PANTHER" id="PTHR43798">
    <property type="entry name" value="MONOACYLGLYCEROL LIPASE"/>
    <property type="match status" value="1"/>
</dbReference>
<keyword evidence="3" id="KW-1185">Reference proteome</keyword>
<reference evidence="2 3" key="1">
    <citation type="submission" date="2017-05" db="EMBL/GenBank/DDBJ databases">
        <title>Isolation of Rhodococcus sp. S2-17 biodegrading of BP-3.</title>
        <authorList>
            <person name="Lee Y."/>
            <person name="Kim K.H."/>
            <person name="Chun B.H."/>
            <person name="Jung H.S."/>
            <person name="Jeon C.O."/>
        </authorList>
    </citation>
    <scope>NUCLEOTIDE SEQUENCE [LARGE SCALE GENOMIC DNA]</scope>
    <source>
        <strain evidence="2 3">S2-17</strain>
    </source>
</reference>
<dbReference type="EMBL" id="CP021354">
    <property type="protein sequence ID" value="AWK75906.1"/>
    <property type="molecule type" value="Genomic_DNA"/>
</dbReference>
<proteinExistence type="predicted"/>
<keyword evidence="2" id="KW-0378">Hydrolase</keyword>
<dbReference type="OrthoDB" id="5513277at2"/>
<dbReference type="KEGG" id="roz:CBI38_28705"/>
<accession>A0A2S2C4U0</accession>
<dbReference type="SUPFAM" id="SSF53474">
    <property type="entry name" value="alpha/beta-Hydrolases"/>
    <property type="match status" value="1"/>
</dbReference>
<gene>
    <name evidence="2" type="ORF">CBI38_28705</name>
</gene>
<dbReference type="AlphaFoldDB" id="A0A2S2C4U0"/>